<evidence type="ECO:0000256" key="1">
    <source>
        <dbReference type="SAM" id="MobiDB-lite"/>
    </source>
</evidence>
<feature type="compositionally biased region" description="Basic and acidic residues" evidence="1">
    <location>
        <begin position="293"/>
        <end position="376"/>
    </location>
</feature>
<feature type="compositionally biased region" description="Acidic residues" evidence="1">
    <location>
        <begin position="555"/>
        <end position="566"/>
    </location>
</feature>
<dbReference type="EMBL" id="QJNS01000006">
    <property type="protein sequence ID" value="RYO94879.1"/>
    <property type="molecule type" value="Genomic_DNA"/>
</dbReference>
<protein>
    <submittedName>
        <fullName evidence="3">Uncharacterized protein</fullName>
    </submittedName>
</protein>
<feature type="compositionally biased region" description="Basic residues" evidence="1">
    <location>
        <begin position="718"/>
        <end position="728"/>
    </location>
</feature>
<sequence>MICFQDFVPIFLVLDLLGRLYTTHEHPFWGLIAILTNILVFRMNDIYRTWSLAWVNFLVSGCIGLHGNHDLYYDLWLLTLFCTYFLLIKAYVGSAILAISLLRLQNDRDSETKLWAYTSLLLAITFPRALAKFARITGISGFLGRLSATIRIYFLYLIYISYFFLADISNSIYVSSSNLITTIRQLFARRLLAAAVCLDPSLNEPKSKTKSTFEVSNVVTTVDVVPRLPPVQAIATQTELLDEELNTRVQAAFSPKPKPIPKILRVIQQRKAATEVKSSTLNGSQRVAPPWQQRKEREQQEQEQDEKERLEKKQQKKERLERERREKEQREEKQQEQERREKEQLQKERQEKDSREKEKREKERQWKEQLEREEQRNQQQPATTANSASPVSVSAPASTPVPQIDPVGIAAAVPAPRALVPAQPEPDLAGAEPEPEPESAPYARIFPIEPAVDEDKPGELSPQQPTIPIGERRILKPRPRKAKKAPQRQPEQQRQERPERQEKKVALLLPSLSQKEPQQQQEQEQQEEKKQDEDKVMVNVAPPAPTLQEQHQQQDDQEELPQELQEELMLALMEDEPTPSQEPQKEQHRGQEQGQEQEQEQPQQMDAEATPFPSPRPLMPLQQLLPAAMDVDQPQEGRFGDIKNINTSFLLSPLKKKVPSAMVWPPPKASQPAAAARPKPKPAKKEPPTEEEKKKVVADVMRRRKAQASSPFLPKKNQLLRRLKANND</sequence>
<gene>
    <name evidence="3" type="ORF">DL762_000313</name>
</gene>
<feature type="transmembrane region" description="Helical" evidence="2">
    <location>
        <begin position="114"/>
        <end position="130"/>
    </location>
</feature>
<accession>A0ABY0HJE2</accession>
<feature type="transmembrane region" description="Helical" evidence="2">
    <location>
        <begin position="150"/>
        <end position="168"/>
    </location>
</feature>
<proteinExistence type="predicted"/>
<feature type="compositionally biased region" description="Polar residues" evidence="1">
    <location>
        <begin position="276"/>
        <end position="285"/>
    </location>
</feature>
<reference evidence="3 4" key="1">
    <citation type="submission" date="2018-06" db="EMBL/GenBank/DDBJ databases">
        <title>Complete Genomes of Monosporascus.</title>
        <authorList>
            <person name="Robinson A.J."/>
            <person name="Natvig D.O."/>
        </authorList>
    </citation>
    <scope>NUCLEOTIDE SEQUENCE [LARGE SCALE GENOMIC DNA]</scope>
    <source>
        <strain evidence="3 4">CBS 609.92</strain>
    </source>
</reference>
<keyword evidence="4" id="KW-1185">Reference proteome</keyword>
<keyword evidence="2" id="KW-0472">Membrane</keyword>
<feature type="region of interest" description="Disordered" evidence="1">
    <location>
        <begin position="662"/>
        <end position="728"/>
    </location>
</feature>
<feature type="region of interest" description="Disordered" evidence="1">
    <location>
        <begin position="418"/>
        <end position="621"/>
    </location>
</feature>
<feature type="compositionally biased region" description="Basic and acidic residues" evidence="1">
    <location>
        <begin position="491"/>
        <end position="505"/>
    </location>
</feature>
<feature type="compositionally biased region" description="Basic residues" evidence="1">
    <location>
        <begin position="475"/>
        <end position="486"/>
    </location>
</feature>
<feature type="compositionally biased region" description="Low complexity" evidence="1">
    <location>
        <begin position="377"/>
        <end position="404"/>
    </location>
</feature>
<feature type="compositionally biased region" description="Low complexity" evidence="1">
    <location>
        <begin position="514"/>
        <end position="523"/>
    </location>
</feature>
<feature type="compositionally biased region" description="Low complexity" evidence="1">
    <location>
        <begin position="592"/>
        <end position="604"/>
    </location>
</feature>
<feature type="transmembrane region" description="Helical" evidence="2">
    <location>
        <begin position="75"/>
        <end position="102"/>
    </location>
</feature>
<feature type="compositionally biased region" description="Low complexity" evidence="1">
    <location>
        <begin position="418"/>
        <end position="432"/>
    </location>
</feature>
<feature type="transmembrane region" description="Helical" evidence="2">
    <location>
        <begin position="26"/>
        <end position="43"/>
    </location>
</feature>
<dbReference type="Proteomes" id="UP000294003">
    <property type="component" value="Unassembled WGS sequence"/>
</dbReference>
<organism evidence="3 4">
    <name type="scientific">Monosporascus cannonballus</name>
    <dbReference type="NCBI Taxonomy" id="155416"/>
    <lineage>
        <taxon>Eukaryota</taxon>
        <taxon>Fungi</taxon>
        <taxon>Dikarya</taxon>
        <taxon>Ascomycota</taxon>
        <taxon>Pezizomycotina</taxon>
        <taxon>Sordariomycetes</taxon>
        <taxon>Xylariomycetidae</taxon>
        <taxon>Xylariales</taxon>
        <taxon>Xylariales incertae sedis</taxon>
        <taxon>Monosporascus</taxon>
    </lineage>
</organism>
<comment type="caution">
    <text evidence="3">The sequence shown here is derived from an EMBL/GenBank/DDBJ whole genome shotgun (WGS) entry which is preliminary data.</text>
</comment>
<feature type="region of interest" description="Disordered" evidence="1">
    <location>
        <begin position="274"/>
        <end position="404"/>
    </location>
</feature>
<keyword evidence="2" id="KW-1133">Transmembrane helix</keyword>
<keyword evidence="2" id="KW-0812">Transmembrane</keyword>
<name>A0ABY0HJE2_9PEZI</name>
<evidence type="ECO:0000256" key="2">
    <source>
        <dbReference type="SAM" id="Phobius"/>
    </source>
</evidence>
<feature type="compositionally biased region" description="Basic and acidic residues" evidence="1">
    <location>
        <begin position="526"/>
        <end position="536"/>
    </location>
</feature>
<evidence type="ECO:0000313" key="3">
    <source>
        <dbReference type="EMBL" id="RYO94879.1"/>
    </source>
</evidence>
<feature type="compositionally biased region" description="Basic and acidic residues" evidence="1">
    <location>
        <begin position="683"/>
        <end position="701"/>
    </location>
</feature>
<evidence type="ECO:0000313" key="4">
    <source>
        <dbReference type="Proteomes" id="UP000294003"/>
    </source>
</evidence>